<evidence type="ECO:0000313" key="2">
    <source>
        <dbReference type="EMBL" id="KAJ7309186.1"/>
    </source>
</evidence>
<dbReference type="Proteomes" id="UP001218218">
    <property type="component" value="Unassembled WGS sequence"/>
</dbReference>
<keyword evidence="3" id="KW-1185">Reference proteome</keyword>
<organism evidence="2 3">
    <name type="scientific">Mycena albidolilacea</name>
    <dbReference type="NCBI Taxonomy" id="1033008"/>
    <lineage>
        <taxon>Eukaryota</taxon>
        <taxon>Fungi</taxon>
        <taxon>Dikarya</taxon>
        <taxon>Basidiomycota</taxon>
        <taxon>Agaricomycotina</taxon>
        <taxon>Agaricomycetes</taxon>
        <taxon>Agaricomycetidae</taxon>
        <taxon>Agaricales</taxon>
        <taxon>Marasmiineae</taxon>
        <taxon>Mycenaceae</taxon>
        <taxon>Mycena</taxon>
    </lineage>
</organism>
<reference evidence="2" key="1">
    <citation type="submission" date="2023-03" db="EMBL/GenBank/DDBJ databases">
        <title>Massive genome expansion in bonnet fungi (Mycena s.s.) driven by repeated elements and novel gene families across ecological guilds.</title>
        <authorList>
            <consortium name="Lawrence Berkeley National Laboratory"/>
            <person name="Harder C.B."/>
            <person name="Miyauchi S."/>
            <person name="Viragh M."/>
            <person name="Kuo A."/>
            <person name="Thoen E."/>
            <person name="Andreopoulos B."/>
            <person name="Lu D."/>
            <person name="Skrede I."/>
            <person name="Drula E."/>
            <person name="Henrissat B."/>
            <person name="Morin E."/>
            <person name="Kohler A."/>
            <person name="Barry K."/>
            <person name="LaButti K."/>
            <person name="Morin E."/>
            <person name="Salamov A."/>
            <person name="Lipzen A."/>
            <person name="Mereny Z."/>
            <person name="Hegedus B."/>
            <person name="Baldrian P."/>
            <person name="Stursova M."/>
            <person name="Weitz H."/>
            <person name="Taylor A."/>
            <person name="Grigoriev I.V."/>
            <person name="Nagy L.G."/>
            <person name="Martin F."/>
            <person name="Kauserud H."/>
        </authorList>
    </citation>
    <scope>NUCLEOTIDE SEQUENCE</scope>
    <source>
        <strain evidence="2">CBHHK002</strain>
    </source>
</reference>
<comment type="caution">
    <text evidence="2">The sequence shown here is derived from an EMBL/GenBank/DDBJ whole genome shotgun (WGS) entry which is preliminary data.</text>
</comment>
<evidence type="ECO:0000259" key="1">
    <source>
        <dbReference type="Pfam" id="PF22917"/>
    </source>
</evidence>
<dbReference type="Pfam" id="PF22917">
    <property type="entry name" value="PRISE"/>
    <property type="match status" value="1"/>
</dbReference>
<proteinExistence type="predicted"/>
<dbReference type="AlphaFoldDB" id="A0AAD7EB63"/>
<dbReference type="InterPro" id="IPR055222">
    <property type="entry name" value="PRISE-like_Rossmann-fold"/>
</dbReference>
<evidence type="ECO:0000313" key="3">
    <source>
        <dbReference type="Proteomes" id="UP001218218"/>
    </source>
</evidence>
<gene>
    <name evidence="2" type="ORF">DFH08DRAFT_1050243</name>
</gene>
<feature type="domain" description="PRISE-like Rossmann-fold" evidence="1">
    <location>
        <begin position="11"/>
        <end position="202"/>
    </location>
</feature>
<accession>A0AAD7EB63</accession>
<sequence length="203" mass="22683">MQSSSVPVAFLGWAITNTLLDGYPTPELFSKVSALTNRPLSLEIAQWPPSHGVDLLQHGGQHALENELQMKVTNIESITHVYFSGRAATPHLRHLYYANNVGAALIKIADPDEDIKLNVQMLERAVGAIEHLSKNLKFVVLPAGTMYGTPTSRDWTVETAHLMPQGAYGMLLIDKFPFPLHENLPRIWEPYASKTVFYYILTD</sequence>
<name>A0AAD7EB63_9AGAR</name>
<dbReference type="EMBL" id="JARIHO010000083">
    <property type="protein sequence ID" value="KAJ7309186.1"/>
    <property type="molecule type" value="Genomic_DNA"/>
</dbReference>
<dbReference type="Gene3D" id="3.40.50.720">
    <property type="entry name" value="NAD(P)-binding Rossmann-like Domain"/>
    <property type="match status" value="1"/>
</dbReference>
<protein>
    <recommendedName>
        <fullName evidence="1">PRISE-like Rossmann-fold domain-containing protein</fullName>
    </recommendedName>
</protein>